<evidence type="ECO:0000256" key="9">
    <source>
        <dbReference type="SAM" id="SignalP"/>
    </source>
</evidence>
<sequence>MQRLIPGFIAAAFLAAPALADPITSFELDNGMEVVVIEDHRAPVVVNMVWYRVGAADEPQGKSGIAHFLEHLLFQGTDELAPGEFSATVEANGGTDNAFTSQDYTGYFQRVASDRLELMMKMEADRMVDLQILESDVLTERDVILEERNQRTENSAGALFSEQRMAAQYLAHPYGIPIIGWKHEMEELSRQDALDFYELYYAPNNAILIVAGDVTPEEVKTLAEKHFGPLEANPEITPRDRVDEPPQLAERRLIYKDARVSEPYLIRTYLAPERDSGDQKAAAALTVLSDLLGGSAATSVLGQALQFDADRATYTSAFYSGISLDDTTFGLVTVPRPGITLEEAEADLDAVLAKFMEEGVDEAQLERTKMMFRAQLIYGKDSLQGRARGYGVALTGGLTVQDVQDWPDVLQAVTSEDVMAAAKDVFDRRRAVTGYVMPEEVSQ</sequence>
<evidence type="ECO:0000256" key="7">
    <source>
        <dbReference type="ARBA" id="ARBA00023049"/>
    </source>
</evidence>
<keyword evidence="9" id="KW-0732">Signal</keyword>
<dbReference type="RefSeq" id="WP_327794176.1">
    <property type="nucleotide sequence ID" value="NZ_JADQAZ010000002.1"/>
</dbReference>
<dbReference type="Proteomes" id="UP001315686">
    <property type="component" value="Unassembled WGS sequence"/>
</dbReference>
<comment type="similarity">
    <text evidence="2 8">Belongs to the peptidase M16 family.</text>
</comment>
<dbReference type="PANTHER" id="PTHR43690:SF17">
    <property type="entry name" value="PROTEIN YHJJ"/>
    <property type="match status" value="1"/>
</dbReference>
<evidence type="ECO:0000256" key="1">
    <source>
        <dbReference type="ARBA" id="ARBA00001947"/>
    </source>
</evidence>
<evidence type="ECO:0000256" key="6">
    <source>
        <dbReference type="ARBA" id="ARBA00022833"/>
    </source>
</evidence>
<keyword evidence="13" id="KW-1185">Reference proteome</keyword>
<dbReference type="InterPro" id="IPR011765">
    <property type="entry name" value="Pept_M16_N"/>
</dbReference>
<dbReference type="PANTHER" id="PTHR43690">
    <property type="entry name" value="NARDILYSIN"/>
    <property type="match status" value="1"/>
</dbReference>
<organism evidence="12 13">
    <name type="scientific">Harenicola maris</name>
    <dbReference type="NCBI Taxonomy" id="2841044"/>
    <lineage>
        <taxon>Bacteria</taxon>
        <taxon>Pseudomonadati</taxon>
        <taxon>Pseudomonadota</taxon>
        <taxon>Alphaproteobacteria</taxon>
        <taxon>Rhodobacterales</taxon>
        <taxon>Paracoccaceae</taxon>
        <taxon>Harenicola</taxon>
    </lineage>
</organism>
<comment type="cofactor">
    <cofactor evidence="1">
        <name>Zn(2+)</name>
        <dbReference type="ChEBI" id="CHEBI:29105"/>
    </cofactor>
</comment>
<feature type="domain" description="Peptidase M16 N-terminal" evidence="10">
    <location>
        <begin position="34"/>
        <end position="180"/>
    </location>
</feature>
<feature type="chain" id="PRO_5043026443" evidence="9">
    <location>
        <begin position="21"/>
        <end position="443"/>
    </location>
</feature>
<dbReference type="AlphaFoldDB" id="A0AAP2G8I1"/>
<evidence type="ECO:0000256" key="5">
    <source>
        <dbReference type="ARBA" id="ARBA00022801"/>
    </source>
</evidence>
<evidence type="ECO:0000256" key="4">
    <source>
        <dbReference type="ARBA" id="ARBA00022723"/>
    </source>
</evidence>
<evidence type="ECO:0000313" key="12">
    <source>
        <dbReference type="EMBL" id="MBT0957957.1"/>
    </source>
</evidence>
<dbReference type="GO" id="GO:0006508">
    <property type="term" value="P:proteolysis"/>
    <property type="evidence" value="ECO:0007669"/>
    <property type="project" value="UniProtKB-KW"/>
</dbReference>
<feature type="domain" description="Peptidase M16 C-terminal" evidence="11">
    <location>
        <begin position="188"/>
        <end position="370"/>
    </location>
</feature>
<proteinExistence type="inferred from homology"/>
<dbReference type="Gene3D" id="3.30.830.10">
    <property type="entry name" value="Metalloenzyme, LuxS/M16 peptidase-like"/>
    <property type="match status" value="2"/>
</dbReference>
<dbReference type="GO" id="GO:0046872">
    <property type="term" value="F:metal ion binding"/>
    <property type="evidence" value="ECO:0007669"/>
    <property type="project" value="UniProtKB-KW"/>
</dbReference>
<evidence type="ECO:0000313" key="13">
    <source>
        <dbReference type="Proteomes" id="UP001315686"/>
    </source>
</evidence>
<evidence type="ECO:0000256" key="3">
    <source>
        <dbReference type="ARBA" id="ARBA00022670"/>
    </source>
</evidence>
<dbReference type="Pfam" id="PF05193">
    <property type="entry name" value="Peptidase_M16_C"/>
    <property type="match status" value="1"/>
</dbReference>
<dbReference type="SUPFAM" id="SSF63411">
    <property type="entry name" value="LuxS/MPP-like metallohydrolase"/>
    <property type="match status" value="2"/>
</dbReference>
<evidence type="ECO:0000256" key="8">
    <source>
        <dbReference type="RuleBase" id="RU004447"/>
    </source>
</evidence>
<dbReference type="InterPro" id="IPR050626">
    <property type="entry name" value="Peptidase_M16"/>
</dbReference>
<evidence type="ECO:0000259" key="11">
    <source>
        <dbReference type="Pfam" id="PF05193"/>
    </source>
</evidence>
<name>A0AAP2G8I1_9RHOB</name>
<keyword evidence="6" id="KW-0862">Zinc</keyword>
<reference evidence="12 13" key="1">
    <citation type="journal article" date="2021" name="Arch. Microbiol.">
        <title>Harenicola maris gen. nov., sp. nov. isolated from the Sea of Japan shallow sediments.</title>
        <authorList>
            <person name="Romanenko L.A."/>
            <person name="Kurilenko V.V."/>
            <person name="Chernysheva N.Y."/>
            <person name="Tekutyeva L.A."/>
            <person name="Velansky P.V."/>
            <person name="Svetashev V.I."/>
            <person name="Isaeva M.P."/>
        </authorList>
    </citation>
    <scope>NUCLEOTIDE SEQUENCE [LARGE SCALE GENOMIC DNA]</scope>
    <source>
        <strain evidence="12 13">KMM 3653</strain>
    </source>
</reference>
<keyword evidence="4" id="KW-0479">Metal-binding</keyword>
<gene>
    <name evidence="12" type="ORF">IV417_11190</name>
</gene>
<accession>A0AAP2G8I1</accession>
<dbReference type="InterPro" id="IPR011249">
    <property type="entry name" value="Metalloenz_LuxS/M16"/>
</dbReference>
<keyword evidence="7" id="KW-0482">Metalloprotease</keyword>
<dbReference type="PROSITE" id="PS00143">
    <property type="entry name" value="INSULINASE"/>
    <property type="match status" value="1"/>
</dbReference>
<dbReference type="GO" id="GO:0004222">
    <property type="term" value="F:metalloendopeptidase activity"/>
    <property type="evidence" value="ECO:0007669"/>
    <property type="project" value="InterPro"/>
</dbReference>
<evidence type="ECO:0000256" key="2">
    <source>
        <dbReference type="ARBA" id="ARBA00007261"/>
    </source>
</evidence>
<keyword evidence="3" id="KW-0645">Protease</keyword>
<comment type="caution">
    <text evidence="12">The sequence shown here is derived from an EMBL/GenBank/DDBJ whole genome shotgun (WGS) entry which is preliminary data.</text>
</comment>
<evidence type="ECO:0000259" key="10">
    <source>
        <dbReference type="Pfam" id="PF00675"/>
    </source>
</evidence>
<protein>
    <submittedName>
        <fullName evidence="12">Insulinase family protein</fullName>
    </submittedName>
</protein>
<dbReference type="EMBL" id="JADQAZ010000002">
    <property type="protein sequence ID" value="MBT0957957.1"/>
    <property type="molecule type" value="Genomic_DNA"/>
</dbReference>
<dbReference type="Pfam" id="PF00675">
    <property type="entry name" value="Peptidase_M16"/>
    <property type="match status" value="1"/>
</dbReference>
<dbReference type="InterPro" id="IPR001431">
    <property type="entry name" value="Pept_M16_Zn_BS"/>
</dbReference>
<keyword evidence="5" id="KW-0378">Hydrolase</keyword>
<feature type="signal peptide" evidence="9">
    <location>
        <begin position="1"/>
        <end position="20"/>
    </location>
</feature>
<dbReference type="InterPro" id="IPR007863">
    <property type="entry name" value="Peptidase_M16_C"/>
</dbReference>